<dbReference type="RefSeq" id="WP_380022041.1">
    <property type="nucleotide sequence ID" value="NZ_JBHSHD010000010.1"/>
</dbReference>
<dbReference type="InterPro" id="IPR006016">
    <property type="entry name" value="UspA"/>
</dbReference>
<keyword evidence="3" id="KW-1185">Reference proteome</keyword>
<comment type="caution">
    <text evidence="2">The sequence shown here is derived from an EMBL/GenBank/DDBJ whole genome shotgun (WGS) entry which is preliminary data.</text>
</comment>
<accession>A0ABV9QXG0</accession>
<evidence type="ECO:0000313" key="3">
    <source>
        <dbReference type="Proteomes" id="UP001595886"/>
    </source>
</evidence>
<sequence length="274" mass="29564">MRDILCRVTRIQPWNAGVSYAADLAARIDGAATGVYVHASPLDSMPRFGSSELFGTLLRHARERLALAQACGEAFVEHARALGARTAGWQIAEGYLPDVLARLSLRHDLLVLERDDEHAHGDPGELARLLLATPLPCIAVPAGLKQARLDCVALAWNAGVESIRAIHAAMPLVRRAARVVLLRGAPRKPLGAAGWHPPFSIDAYLERHEIRAEPRTLATPDRDAGAPLLEAAAQVGADLLVMGAYGRSRLDEWALGGTTRSVLRQAAIPLFLHH</sequence>
<evidence type="ECO:0000313" key="2">
    <source>
        <dbReference type="EMBL" id="MFC4821771.1"/>
    </source>
</evidence>
<proteinExistence type="predicted"/>
<gene>
    <name evidence="2" type="ORF">ACFO6Q_15695</name>
</gene>
<dbReference type="Gene3D" id="3.40.50.12370">
    <property type="match status" value="1"/>
</dbReference>
<dbReference type="Pfam" id="PF00582">
    <property type="entry name" value="Usp"/>
    <property type="match status" value="1"/>
</dbReference>
<evidence type="ECO:0000259" key="1">
    <source>
        <dbReference type="Pfam" id="PF00582"/>
    </source>
</evidence>
<protein>
    <submittedName>
        <fullName evidence="2">Universal stress protein</fullName>
    </submittedName>
</protein>
<reference evidence="3" key="1">
    <citation type="journal article" date="2019" name="Int. J. Syst. Evol. Microbiol.">
        <title>The Global Catalogue of Microorganisms (GCM) 10K type strain sequencing project: providing services to taxonomists for standard genome sequencing and annotation.</title>
        <authorList>
            <consortium name="The Broad Institute Genomics Platform"/>
            <consortium name="The Broad Institute Genome Sequencing Center for Infectious Disease"/>
            <person name="Wu L."/>
            <person name="Ma J."/>
        </authorList>
    </citation>
    <scope>NUCLEOTIDE SEQUENCE [LARGE SCALE GENOMIC DNA]</scope>
    <source>
        <strain evidence="3">CCUG 30340</strain>
    </source>
</reference>
<dbReference type="EMBL" id="JBHSHD010000010">
    <property type="protein sequence ID" value="MFC4821771.1"/>
    <property type="molecule type" value="Genomic_DNA"/>
</dbReference>
<dbReference type="Proteomes" id="UP001595886">
    <property type="component" value="Unassembled WGS sequence"/>
</dbReference>
<name>A0ABV9QXG0_9GAMM</name>
<dbReference type="CDD" id="cd00293">
    <property type="entry name" value="USP-like"/>
    <property type="match status" value="1"/>
</dbReference>
<organism evidence="2 3">
    <name type="scientific">Dokdonella ginsengisoli</name>
    <dbReference type="NCBI Taxonomy" id="363846"/>
    <lineage>
        <taxon>Bacteria</taxon>
        <taxon>Pseudomonadati</taxon>
        <taxon>Pseudomonadota</taxon>
        <taxon>Gammaproteobacteria</taxon>
        <taxon>Lysobacterales</taxon>
        <taxon>Rhodanobacteraceae</taxon>
        <taxon>Dokdonella</taxon>
    </lineage>
</organism>
<feature type="domain" description="UspA" evidence="1">
    <location>
        <begin position="206"/>
        <end position="271"/>
    </location>
</feature>
<dbReference type="SUPFAM" id="SSF52402">
    <property type="entry name" value="Adenine nucleotide alpha hydrolases-like"/>
    <property type="match status" value="2"/>
</dbReference>